<reference evidence="2" key="1">
    <citation type="journal article" date="2021" name="PeerJ">
        <title>Extensive microbial diversity within the chicken gut microbiome revealed by metagenomics and culture.</title>
        <authorList>
            <person name="Gilroy R."/>
            <person name="Ravi A."/>
            <person name="Getino M."/>
            <person name="Pursley I."/>
            <person name="Horton D.L."/>
            <person name="Alikhan N.F."/>
            <person name="Baker D."/>
            <person name="Gharbi K."/>
            <person name="Hall N."/>
            <person name="Watson M."/>
            <person name="Adriaenssens E.M."/>
            <person name="Foster-Nyarko E."/>
            <person name="Jarju S."/>
            <person name="Secka A."/>
            <person name="Antonio M."/>
            <person name="Oren A."/>
            <person name="Chaudhuri R.R."/>
            <person name="La Ragione R."/>
            <person name="Hildebrand F."/>
            <person name="Pallen M.J."/>
        </authorList>
    </citation>
    <scope>NUCLEOTIDE SEQUENCE</scope>
    <source>
        <strain evidence="2">4376</strain>
    </source>
</reference>
<dbReference type="EMBL" id="DXFZ01000005">
    <property type="protein sequence ID" value="HIW94937.1"/>
    <property type="molecule type" value="Genomic_DNA"/>
</dbReference>
<evidence type="ECO:0000313" key="2">
    <source>
        <dbReference type="EMBL" id="HIW94937.1"/>
    </source>
</evidence>
<accession>A0A9D1RWC2</accession>
<keyword evidence="1" id="KW-1133">Transmembrane helix</keyword>
<reference evidence="2" key="2">
    <citation type="submission" date="2021-04" db="EMBL/GenBank/DDBJ databases">
        <authorList>
            <person name="Gilroy R."/>
        </authorList>
    </citation>
    <scope>NUCLEOTIDE SEQUENCE</scope>
    <source>
        <strain evidence="2">4376</strain>
    </source>
</reference>
<sequence length="77" mass="8062">MAPILTCVNIVIAVVAGFIIGDDGLYHWGVCFALGIIAVILAIKARSPLWTGLGALSAALPPIFMFGSWAIYTLANT</sequence>
<comment type="caution">
    <text evidence="2">The sequence shown here is derived from an EMBL/GenBank/DDBJ whole genome shotgun (WGS) entry which is preliminary data.</text>
</comment>
<proteinExistence type="predicted"/>
<keyword evidence="1" id="KW-0812">Transmembrane</keyword>
<evidence type="ECO:0000313" key="3">
    <source>
        <dbReference type="Proteomes" id="UP000824189"/>
    </source>
</evidence>
<protein>
    <submittedName>
        <fullName evidence="2">Uncharacterized protein</fullName>
    </submittedName>
</protein>
<feature type="transmembrane region" description="Helical" evidence="1">
    <location>
        <begin position="25"/>
        <end position="43"/>
    </location>
</feature>
<gene>
    <name evidence="2" type="ORF">H9867_00385</name>
</gene>
<evidence type="ECO:0000256" key="1">
    <source>
        <dbReference type="SAM" id="Phobius"/>
    </source>
</evidence>
<organism evidence="2 3">
    <name type="scientific">Candidatus Corynebacterium gallistercoris</name>
    <dbReference type="NCBI Taxonomy" id="2838530"/>
    <lineage>
        <taxon>Bacteria</taxon>
        <taxon>Bacillati</taxon>
        <taxon>Actinomycetota</taxon>
        <taxon>Actinomycetes</taxon>
        <taxon>Mycobacteriales</taxon>
        <taxon>Corynebacteriaceae</taxon>
        <taxon>Corynebacterium</taxon>
    </lineage>
</organism>
<dbReference type="AlphaFoldDB" id="A0A9D1RWC2"/>
<dbReference type="Proteomes" id="UP000824189">
    <property type="component" value="Unassembled WGS sequence"/>
</dbReference>
<feature type="transmembrane region" description="Helical" evidence="1">
    <location>
        <begin position="50"/>
        <end position="72"/>
    </location>
</feature>
<name>A0A9D1RWC2_9CORY</name>
<keyword evidence="1" id="KW-0472">Membrane</keyword>